<evidence type="ECO:0000256" key="2">
    <source>
        <dbReference type="ARBA" id="ARBA00022776"/>
    </source>
</evidence>
<dbReference type="GO" id="GO:0007091">
    <property type="term" value="P:metaphase/anaphase transition of mitotic cell cycle"/>
    <property type="evidence" value="ECO:0007669"/>
    <property type="project" value="TreeGrafter"/>
</dbReference>
<evidence type="ECO:0000256" key="3">
    <source>
        <dbReference type="ARBA" id="ARBA00023306"/>
    </source>
</evidence>
<dbReference type="EMBL" id="JAPWTK010000164">
    <property type="protein sequence ID" value="KAJ8947313.1"/>
    <property type="molecule type" value="Genomic_DNA"/>
</dbReference>
<name>A0AAV8Y754_9CUCU</name>
<keyword evidence="7" id="KW-1185">Reference proteome</keyword>
<evidence type="ECO:0000256" key="4">
    <source>
        <dbReference type="SAM" id="MobiDB-lite"/>
    </source>
</evidence>
<dbReference type="AlphaFoldDB" id="A0AAV8Y754"/>
<dbReference type="Pfam" id="PF12859">
    <property type="entry name" value="ANAPC1"/>
    <property type="match status" value="1"/>
</dbReference>
<dbReference type="PANTHER" id="PTHR12827">
    <property type="entry name" value="MEIOTIC CHECKPOINT REGULATOR TSG24 FAMILY MEMBER"/>
    <property type="match status" value="1"/>
</dbReference>
<dbReference type="InterPro" id="IPR049255">
    <property type="entry name" value="Apc1_N"/>
</dbReference>
<keyword evidence="3" id="KW-0131">Cell cycle</keyword>
<keyword evidence="1" id="KW-0132">Cell division</keyword>
<evidence type="ECO:0000259" key="5">
    <source>
        <dbReference type="Pfam" id="PF12859"/>
    </source>
</evidence>
<dbReference type="InterPro" id="IPR024990">
    <property type="entry name" value="Apc1"/>
</dbReference>
<keyword evidence="2" id="KW-0498">Mitosis</keyword>
<dbReference type="GO" id="GO:0060090">
    <property type="term" value="F:molecular adaptor activity"/>
    <property type="evidence" value="ECO:0007669"/>
    <property type="project" value="TreeGrafter"/>
</dbReference>
<organism evidence="6 7">
    <name type="scientific">Aromia moschata</name>
    <dbReference type="NCBI Taxonomy" id="1265417"/>
    <lineage>
        <taxon>Eukaryota</taxon>
        <taxon>Metazoa</taxon>
        <taxon>Ecdysozoa</taxon>
        <taxon>Arthropoda</taxon>
        <taxon>Hexapoda</taxon>
        <taxon>Insecta</taxon>
        <taxon>Pterygota</taxon>
        <taxon>Neoptera</taxon>
        <taxon>Endopterygota</taxon>
        <taxon>Coleoptera</taxon>
        <taxon>Polyphaga</taxon>
        <taxon>Cucujiformia</taxon>
        <taxon>Chrysomeloidea</taxon>
        <taxon>Cerambycidae</taxon>
        <taxon>Cerambycinae</taxon>
        <taxon>Callichromatini</taxon>
        <taxon>Aromia</taxon>
    </lineage>
</organism>
<feature type="non-terminal residue" evidence="6">
    <location>
        <position position="1"/>
    </location>
</feature>
<feature type="region of interest" description="Disordered" evidence="4">
    <location>
        <begin position="80"/>
        <end position="106"/>
    </location>
</feature>
<dbReference type="GO" id="GO:0051301">
    <property type="term" value="P:cell division"/>
    <property type="evidence" value="ECO:0007669"/>
    <property type="project" value="UniProtKB-KW"/>
</dbReference>
<gene>
    <name evidence="6" type="ORF">NQ318_004565</name>
</gene>
<dbReference type="GO" id="GO:0070979">
    <property type="term" value="P:protein K11-linked ubiquitination"/>
    <property type="evidence" value="ECO:0007669"/>
    <property type="project" value="TreeGrafter"/>
</dbReference>
<proteinExistence type="predicted"/>
<accession>A0AAV8Y754</accession>
<reference evidence="6" key="1">
    <citation type="journal article" date="2023" name="Insect Mol. Biol.">
        <title>Genome sequencing provides insights into the evolution of gene families encoding plant cell wall-degrading enzymes in longhorned beetles.</title>
        <authorList>
            <person name="Shin N.R."/>
            <person name="Okamura Y."/>
            <person name="Kirsch R."/>
            <person name="Pauchet Y."/>
        </authorList>
    </citation>
    <scope>NUCLEOTIDE SEQUENCE</scope>
    <source>
        <strain evidence="6">AMC_N1</strain>
    </source>
</reference>
<evidence type="ECO:0000313" key="6">
    <source>
        <dbReference type="EMBL" id="KAJ8947313.1"/>
    </source>
</evidence>
<feature type="domain" description="Anaphase-promoting complex subunit 1 N-terminal" evidence="5">
    <location>
        <begin position="112"/>
        <end position="240"/>
    </location>
</feature>
<dbReference type="GO" id="GO:0031145">
    <property type="term" value="P:anaphase-promoting complex-dependent catabolic process"/>
    <property type="evidence" value="ECO:0007669"/>
    <property type="project" value="TreeGrafter"/>
</dbReference>
<comment type="caution">
    <text evidence="6">The sequence shown here is derived from an EMBL/GenBank/DDBJ whole genome shotgun (WGS) entry which is preliminary data.</text>
</comment>
<evidence type="ECO:0000313" key="7">
    <source>
        <dbReference type="Proteomes" id="UP001162162"/>
    </source>
</evidence>
<evidence type="ECO:0000256" key="1">
    <source>
        <dbReference type="ARBA" id="ARBA00022618"/>
    </source>
</evidence>
<dbReference type="PANTHER" id="PTHR12827:SF3">
    <property type="entry name" value="ANAPHASE-PROMOTING COMPLEX SUBUNIT 1"/>
    <property type="match status" value="1"/>
</dbReference>
<dbReference type="Proteomes" id="UP001162162">
    <property type="component" value="Unassembled WGS sequence"/>
</dbReference>
<dbReference type="GO" id="GO:0005680">
    <property type="term" value="C:anaphase-promoting complex"/>
    <property type="evidence" value="ECO:0007669"/>
    <property type="project" value="InterPro"/>
</dbReference>
<sequence length="565" mass="63812">NVFMTVYRGDLGKKKKKKPMKKKIVFNVNTQQCQLSTTHKLRRPNLNCNFCKQINIVANLDEKADIMIAASDPQEYVPSGRQQALRHPGPLEHPMKRTPGIYSLSDPKTENSTFRAKLNPDYLEDELYVKGHTVIWSRGLVNNTDGLDNGRKTICCYTSPFPVHQAMWCTLFCERPIFDSNLIDLAESDSPKGKPMEAICISDSHNIRVFTPKGEDYAIAVPFSISKLWNTKYGIFIEKEGEGLLRDKLVETPATLFSLAFPLDDLCPVALCQLNNINILNNSNFKVIFTNNDPSLCMVYDMSTKQHSVFRIRKLKPDEKDFGDKVHSACYSTASISNKLKSRLSMWDNVVNSNNLVTPSPVHNKQPSTFTFFKNHSFVVAVNLLQFPPYESPWMANSSRINNSLLKRDKSSMISNKSYFDYSKTMSHLRSCPLICLEYLWTDNFSVKEVTTAGPASKVFLVDDLVGQWYLCYMLTSRCQLSIVKIDFSNPSNITFGLSTSVGAKDAVSISHLHMLGVLEHNGNITLYSGLTVVGKLHIGGTLTQHTPSPFIRRNMHSQFSPFPR</sequence>
<protein>
    <recommendedName>
        <fullName evidence="5">Anaphase-promoting complex subunit 1 N-terminal domain-containing protein</fullName>
    </recommendedName>
</protein>